<proteinExistence type="predicted"/>
<name>A0ABV8CF44_9GAMM</name>
<dbReference type="SUPFAM" id="SSF56281">
    <property type="entry name" value="Metallo-hydrolase/oxidoreductase"/>
    <property type="match status" value="1"/>
</dbReference>
<protein>
    <submittedName>
        <fullName evidence="1">MBL fold metallo-hydrolase</fullName>
    </submittedName>
</protein>
<organism evidence="1 2">
    <name type="scientific">Legionella dresdenensis</name>
    <dbReference type="NCBI Taxonomy" id="450200"/>
    <lineage>
        <taxon>Bacteria</taxon>
        <taxon>Pseudomonadati</taxon>
        <taxon>Pseudomonadota</taxon>
        <taxon>Gammaproteobacteria</taxon>
        <taxon>Legionellales</taxon>
        <taxon>Legionellaceae</taxon>
        <taxon>Legionella</taxon>
    </lineage>
</organism>
<dbReference type="Pfam" id="PF23023">
    <property type="entry name" value="Anti-Pycsar_Apyc1"/>
    <property type="match status" value="1"/>
</dbReference>
<dbReference type="RefSeq" id="WP_382342738.1">
    <property type="nucleotide sequence ID" value="NZ_JBHSAB010000016.1"/>
</dbReference>
<dbReference type="EMBL" id="JBHSAB010000016">
    <property type="protein sequence ID" value="MFC3908963.1"/>
    <property type="molecule type" value="Genomic_DNA"/>
</dbReference>
<gene>
    <name evidence="1" type="ORF">ACFORL_07740</name>
</gene>
<comment type="caution">
    <text evidence="1">The sequence shown here is derived from an EMBL/GenBank/DDBJ whole genome shotgun (WGS) entry which is preliminary data.</text>
</comment>
<evidence type="ECO:0000313" key="2">
    <source>
        <dbReference type="Proteomes" id="UP001595758"/>
    </source>
</evidence>
<sequence>MKLIFLGAGSAFTVGTDNFHSNMLFVSDNQEKLMIDCGSDARFSLFKQNLNHLDISNVYISHLHADHAGGLEWLALTTKFDPRCTKKPNLYLCEMLINDLWNKTLSGGLSTIQCEFAQLDTFFNIHNIPVNGSFTWESCEFRLVQTVHVMNGFSLMYSFGLLFTINNMKIFITTDTQFAPRQMTDFYERADIIFHDCETSPFMSGVHAHYNEMRGMPEHLKAKMWLYHYNPGPLPSATADGFRGFVMPGQVFDFDKPETLAKP</sequence>
<dbReference type="InterPro" id="IPR036866">
    <property type="entry name" value="RibonucZ/Hydroxyglut_hydro"/>
</dbReference>
<dbReference type="Proteomes" id="UP001595758">
    <property type="component" value="Unassembled WGS sequence"/>
</dbReference>
<evidence type="ECO:0000313" key="1">
    <source>
        <dbReference type="EMBL" id="MFC3908963.1"/>
    </source>
</evidence>
<dbReference type="PANTHER" id="PTHR46018">
    <property type="entry name" value="ZINC PHOSPHODIESTERASE ELAC PROTEIN 1"/>
    <property type="match status" value="1"/>
</dbReference>
<keyword evidence="2" id="KW-1185">Reference proteome</keyword>
<reference evidence="2" key="1">
    <citation type="journal article" date="2019" name="Int. J. Syst. Evol. Microbiol.">
        <title>The Global Catalogue of Microorganisms (GCM) 10K type strain sequencing project: providing services to taxonomists for standard genome sequencing and annotation.</title>
        <authorList>
            <consortium name="The Broad Institute Genomics Platform"/>
            <consortium name="The Broad Institute Genome Sequencing Center for Infectious Disease"/>
            <person name="Wu L."/>
            <person name="Ma J."/>
        </authorList>
    </citation>
    <scope>NUCLEOTIDE SEQUENCE [LARGE SCALE GENOMIC DNA]</scope>
    <source>
        <strain evidence="2">CCUG 59858</strain>
    </source>
</reference>
<dbReference type="PANTHER" id="PTHR46018:SF7">
    <property type="entry name" value="RIBONUCLEASE Z"/>
    <property type="match status" value="1"/>
</dbReference>
<dbReference type="Gene3D" id="3.60.15.10">
    <property type="entry name" value="Ribonuclease Z/Hydroxyacylglutathione hydrolase-like"/>
    <property type="match status" value="1"/>
</dbReference>
<accession>A0ABV8CF44</accession>